<dbReference type="STRING" id="1907.SGLAU_26275"/>
<gene>
    <name evidence="2" type="ORF">SGLAU_26275</name>
</gene>
<dbReference type="EMBL" id="CP009438">
    <property type="protein sequence ID" value="AIS01193.1"/>
    <property type="molecule type" value="Genomic_DNA"/>
</dbReference>
<evidence type="ECO:0000313" key="2">
    <source>
        <dbReference type="EMBL" id="AIS01193.1"/>
    </source>
</evidence>
<evidence type="ECO:0000313" key="3">
    <source>
        <dbReference type="Proteomes" id="UP000029482"/>
    </source>
</evidence>
<feature type="signal peptide" evidence="1">
    <location>
        <begin position="1"/>
        <end position="26"/>
    </location>
</feature>
<dbReference type="eggNOG" id="ENOG502ZAMQ">
    <property type="taxonomic scope" value="Bacteria"/>
</dbReference>
<dbReference type="Proteomes" id="UP000029482">
    <property type="component" value="Chromosome"/>
</dbReference>
<protein>
    <recommendedName>
        <fullName evidence="4">Secreted protein</fullName>
    </recommendedName>
</protein>
<dbReference type="OrthoDB" id="618894at2"/>
<dbReference type="KEGG" id="sgu:SGLAU_26275"/>
<feature type="chain" id="PRO_5039053480" description="Secreted protein" evidence="1">
    <location>
        <begin position="27"/>
        <end position="387"/>
    </location>
</feature>
<dbReference type="InterPro" id="IPR011047">
    <property type="entry name" value="Quinoprotein_ADH-like_sf"/>
</dbReference>
<keyword evidence="1" id="KW-0732">Signal</keyword>
<name>A0A089XB40_STRGA</name>
<dbReference type="AlphaFoldDB" id="A0A089XB40"/>
<accession>A0A089XB40</accession>
<dbReference type="RefSeq" id="WP_043504900.1">
    <property type="nucleotide sequence ID" value="NZ_CP009438.1"/>
</dbReference>
<dbReference type="SUPFAM" id="SSF50998">
    <property type="entry name" value="Quinoprotein alcohol dehydrogenase-like"/>
    <property type="match status" value="1"/>
</dbReference>
<organism evidence="2 3">
    <name type="scientific">Streptomyces glaucescens</name>
    <dbReference type="NCBI Taxonomy" id="1907"/>
    <lineage>
        <taxon>Bacteria</taxon>
        <taxon>Bacillati</taxon>
        <taxon>Actinomycetota</taxon>
        <taxon>Actinomycetes</taxon>
        <taxon>Kitasatosporales</taxon>
        <taxon>Streptomycetaceae</taxon>
        <taxon>Streptomyces</taxon>
    </lineage>
</organism>
<keyword evidence="3" id="KW-1185">Reference proteome</keyword>
<proteinExistence type="predicted"/>
<dbReference type="HOGENOM" id="CLU_570970_0_0_11"/>
<sequence length="387" mass="40540">MKHRGRHRRRKRGRALRATLAGTALALTAAATMISASQATDSARPGPLKPLTSATALRELRLHHEAYPASPVPAVRVADVVASAGHALRPAADCAAAERAALPVTPAAGRAWCWDEGDTGGARAGAVTGSWDAVHDGRWGGHRVLLSGWSDARGRARIAVVDAERMTYAWVLPVVPADGGRSVRPLRSPLSGLVWYQDKLLATGDDGRTLYVYDMDRIRRDGTGFTLSAVAAYRLAGGARIGALSLDRSTVPDSLAVGEAVPADADRPARLWRYSLGSAPSGPGAGLVDPQPVEAYETEAAEVHGVLAHRSRWYLARGAGAFDGHGTLVRLDGDGAAAAQCGPDGTYQCWSGPAGSLSHGARTGQVWSQSGRMLFSLGLDVVDSALE</sequence>
<evidence type="ECO:0000256" key="1">
    <source>
        <dbReference type="SAM" id="SignalP"/>
    </source>
</evidence>
<evidence type="ECO:0008006" key="4">
    <source>
        <dbReference type="Google" id="ProtNLM"/>
    </source>
</evidence>
<reference evidence="3" key="1">
    <citation type="journal article" date="2015" name="J. Biotechnol.">
        <title>Complete genome sequence of the actinobacterium Streptomyces glaucescens GLA.O (DSM 40922) consisting of a linear chromosome and one linear plasmid.</title>
        <authorList>
            <person name="Ortseifen V."/>
            <person name="Winkler A."/>
            <person name="Albersmeier A."/>
            <person name="Wendler S."/>
            <person name="Puhler A."/>
            <person name="Kalinowski J."/>
            <person name="Ruckert C."/>
        </authorList>
    </citation>
    <scope>NUCLEOTIDE SEQUENCE [LARGE SCALE GENOMIC DNA]</scope>
    <source>
        <strain evidence="3">DSM 40922 / GLA O</strain>
    </source>
</reference>